<accession>A0A511W1D3</accession>
<feature type="transmembrane region" description="Helical" evidence="1">
    <location>
        <begin position="23"/>
        <end position="45"/>
    </location>
</feature>
<reference evidence="2 3" key="1">
    <citation type="submission" date="2019-07" db="EMBL/GenBank/DDBJ databases">
        <title>Whole genome shotgun sequence of Alkalibacillus haloalkaliphilus NBRC 103110.</title>
        <authorList>
            <person name="Hosoyama A."/>
            <person name="Uohara A."/>
            <person name="Ohji S."/>
            <person name="Ichikawa N."/>
        </authorList>
    </citation>
    <scope>NUCLEOTIDE SEQUENCE [LARGE SCALE GENOMIC DNA]</scope>
    <source>
        <strain evidence="2 3">NBRC 103110</strain>
    </source>
</reference>
<dbReference type="AlphaFoldDB" id="A0A511W1D3"/>
<evidence type="ECO:0000313" key="3">
    <source>
        <dbReference type="Proteomes" id="UP000321440"/>
    </source>
</evidence>
<feature type="transmembrane region" description="Helical" evidence="1">
    <location>
        <begin position="51"/>
        <end position="68"/>
    </location>
</feature>
<comment type="caution">
    <text evidence="2">The sequence shown here is derived from an EMBL/GenBank/DDBJ whole genome shotgun (WGS) entry which is preliminary data.</text>
</comment>
<evidence type="ECO:0008006" key="4">
    <source>
        <dbReference type="Google" id="ProtNLM"/>
    </source>
</evidence>
<keyword evidence="3" id="KW-1185">Reference proteome</keyword>
<feature type="transmembrane region" description="Helical" evidence="1">
    <location>
        <begin position="105"/>
        <end position="127"/>
    </location>
</feature>
<feature type="transmembrane region" description="Helical" evidence="1">
    <location>
        <begin position="209"/>
        <end position="227"/>
    </location>
</feature>
<name>A0A511W1D3_9BACI</name>
<evidence type="ECO:0000313" key="2">
    <source>
        <dbReference type="EMBL" id="GEN44571.1"/>
    </source>
</evidence>
<keyword evidence="1" id="KW-0812">Transmembrane</keyword>
<organism evidence="2 3">
    <name type="scientific">Alkalibacillus haloalkaliphilus</name>
    <dbReference type="NCBI Taxonomy" id="94136"/>
    <lineage>
        <taxon>Bacteria</taxon>
        <taxon>Bacillati</taxon>
        <taxon>Bacillota</taxon>
        <taxon>Bacilli</taxon>
        <taxon>Bacillales</taxon>
        <taxon>Bacillaceae</taxon>
        <taxon>Alkalibacillus</taxon>
    </lineage>
</organism>
<sequence>MNNWKKELWLASFELKVTAEKRIVSQILFVLFTVFFLISMLDLYIETGLTGFDLLFLIVFAFAGSMTTPKSLQYQMINDNTHVSPYFTLLHSLPINIKSVIRSRFIASFIQAIPVQITVLILIYVLSTEMQTMMSIAEYIFFSIFWLCIGLCLGALFPASSVGHHISKAEYYIIIIALVLCLGAGILIFNSYLGGLVYSTINLVTSWPLYSVIGVIIITIITLKLAIKYAENKVDRMDYFV</sequence>
<dbReference type="EMBL" id="BJYA01000001">
    <property type="protein sequence ID" value="GEN44571.1"/>
    <property type="molecule type" value="Genomic_DNA"/>
</dbReference>
<keyword evidence="1" id="KW-1133">Transmembrane helix</keyword>
<proteinExistence type="predicted"/>
<protein>
    <recommendedName>
        <fullName evidence="4">ABC transporter permease</fullName>
    </recommendedName>
</protein>
<evidence type="ECO:0000256" key="1">
    <source>
        <dbReference type="SAM" id="Phobius"/>
    </source>
</evidence>
<dbReference type="OrthoDB" id="2965073at2"/>
<dbReference type="Proteomes" id="UP000321440">
    <property type="component" value="Unassembled WGS sequence"/>
</dbReference>
<dbReference type="RefSeq" id="WP_146813755.1">
    <property type="nucleotide sequence ID" value="NZ_BJYA01000001.1"/>
</dbReference>
<keyword evidence="1" id="KW-0472">Membrane</keyword>
<gene>
    <name evidence="2" type="ORF">AHA02nite_03470</name>
</gene>
<feature type="transmembrane region" description="Helical" evidence="1">
    <location>
        <begin position="139"/>
        <end position="159"/>
    </location>
</feature>
<feature type="transmembrane region" description="Helical" evidence="1">
    <location>
        <begin position="171"/>
        <end position="189"/>
    </location>
</feature>